<evidence type="ECO:0000259" key="14">
    <source>
        <dbReference type="SMART" id="SM00965"/>
    </source>
</evidence>
<gene>
    <name evidence="15" type="ORF">GL284_14235</name>
</gene>
<keyword evidence="9 12" id="KW-0472">Membrane</keyword>
<dbReference type="GO" id="GO:0015891">
    <property type="term" value="P:siderophore transport"/>
    <property type="evidence" value="ECO:0007669"/>
    <property type="project" value="InterPro"/>
</dbReference>
<comment type="subcellular location">
    <subcellularLocation>
        <location evidence="1 12">Cell outer membrane</location>
        <topology evidence="1 12">Multi-pass membrane protein</topology>
    </subcellularLocation>
</comment>
<protein>
    <submittedName>
        <fullName evidence="15">TonB-dependent siderophore receptor</fullName>
    </submittedName>
</protein>
<dbReference type="Pfam" id="PF07660">
    <property type="entry name" value="STN"/>
    <property type="match status" value="1"/>
</dbReference>
<evidence type="ECO:0000256" key="2">
    <source>
        <dbReference type="ARBA" id="ARBA00009810"/>
    </source>
</evidence>
<dbReference type="Pfam" id="PF07715">
    <property type="entry name" value="Plug"/>
    <property type="match status" value="1"/>
</dbReference>
<keyword evidence="3 12" id="KW-0813">Transport</keyword>
<dbReference type="InterPro" id="IPR037066">
    <property type="entry name" value="Plug_dom_sf"/>
</dbReference>
<keyword evidence="11 12" id="KW-0998">Cell outer membrane</keyword>
<evidence type="ECO:0000256" key="1">
    <source>
        <dbReference type="ARBA" id="ARBA00004571"/>
    </source>
</evidence>
<dbReference type="InterPro" id="IPR010105">
    <property type="entry name" value="TonB_sidphr_rcpt"/>
</dbReference>
<evidence type="ECO:0000256" key="12">
    <source>
        <dbReference type="PROSITE-ProRule" id="PRU01360"/>
    </source>
</evidence>
<dbReference type="InterPro" id="IPR012910">
    <property type="entry name" value="Plug_dom"/>
</dbReference>
<keyword evidence="6 12" id="KW-0812">Transmembrane</keyword>
<keyword evidence="10 15" id="KW-0675">Receptor</keyword>
<dbReference type="Gene3D" id="3.55.50.30">
    <property type="match status" value="1"/>
</dbReference>
<dbReference type="PANTHER" id="PTHR32552:SF74">
    <property type="entry name" value="HYDROXAMATE SIDEROPHORE RECEPTOR FHUE"/>
    <property type="match status" value="1"/>
</dbReference>
<dbReference type="InterPro" id="IPR036942">
    <property type="entry name" value="Beta-barrel_TonB_sf"/>
</dbReference>
<dbReference type="PROSITE" id="PS52016">
    <property type="entry name" value="TONB_DEPENDENT_REC_3"/>
    <property type="match status" value="1"/>
</dbReference>
<dbReference type="GO" id="GO:0015344">
    <property type="term" value="F:siderophore uptake transmembrane transporter activity"/>
    <property type="evidence" value="ECO:0007669"/>
    <property type="project" value="TreeGrafter"/>
</dbReference>
<dbReference type="Pfam" id="PF00593">
    <property type="entry name" value="TonB_dep_Rec_b-barrel"/>
    <property type="match status" value="1"/>
</dbReference>
<dbReference type="InterPro" id="IPR000531">
    <property type="entry name" value="Beta-barrel_TonB"/>
</dbReference>
<dbReference type="AlphaFoldDB" id="A0A6L6J0S0"/>
<evidence type="ECO:0000256" key="5">
    <source>
        <dbReference type="ARBA" id="ARBA00022496"/>
    </source>
</evidence>
<evidence type="ECO:0000256" key="4">
    <source>
        <dbReference type="ARBA" id="ARBA00022452"/>
    </source>
</evidence>
<keyword evidence="4 12" id="KW-1134">Transmembrane beta strand</keyword>
<evidence type="ECO:0000256" key="6">
    <source>
        <dbReference type="ARBA" id="ARBA00022692"/>
    </source>
</evidence>
<dbReference type="RefSeq" id="WP_155045302.1">
    <property type="nucleotide sequence ID" value="NZ_WMIH01000013.1"/>
</dbReference>
<dbReference type="Gene3D" id="2.170.130.10">
    <property type="entry name" value="TonB-dependent receptor, plug domain"/>
    <property type="match status" value="1"/>
</dbReference>
<evidence type="ECO:0000256" key="9">
    <source>
        <dbReference type="ARBA" id="ARBA00023136"/>
    </source>
</evidence>
<accession>A0A6L6J0S0</accession>
<organism evidence="15 16">
    <name type="scientific">Paracoccus shanxieyensis</name>
    <dbReference type="NCBI Taxonomy" id="2675752"/>
    <lineage>
        <taxon>Bacteria</taxon>
        <taxon>Pseudomonadati</taxon>
        <taxon>Pseudomonadota</taxon>
        <taxon>Alphaproteobacteria</taxon>
        <taxon>Rhodobacterales</taxon>
        <taxon>Paracoccaceae</taxon>
        <taxon>Paracoccus</taxon>
    </lineage>
</organism>
<evidence type="ECO:0000313" key="16">
    <source>
        <dbReference type="Proteomes" id="UP000478740"/>
    </source>
</evidence>
<evidence type="ECO:0000313" key="15">
    <source>
        <dbReference type="EMBL" id="MTH65428.1"/>
    </source>
</evidence>
<dbReference type="NCBIfam" id="TIGR01783">
    <property type="entry name" value="TonB-siderophor"/>
    <property type="match status" value="1"/>
</dbReference>
<sequence length="812" mass="87518">MPGTVNDDCGRVLRGRVLAGVLSGTAICAAALPVALMPGALWAQSATATDFDIPAQPLNRALRMLAAQSGVQIAYRTASASGAMAPAVRGRMTTEQALARILAGSGLGYAFTGANTVAISAPAQPGNDSGAAAGAIVLNPISLSSAAPGTTEGTNSYTTDIATGSTGLPLTLRGTPQSVTVITDQRMQDQGLDTTQQVLAYTTGVNSATYETDRDVTWARGQWVSSYIIDGVLVDGGWGFHAGTGIHSSTAAYDHVEVVRGASGLLTGTGDPAAAVRIERKRADARELTGKVETRIGNWNRAGVTLDVQSPLNSTGTLRGRLVADIFGGDSFKDRYHVDKQTFYGTLAWDVTPDTMLTFSLEHRNHDPIGSEWAGFASVYSDGSLTDFPRGFSAAPWWASWSGQQDMATLRVDHDLGGNWTANATLSAVRREYIAEHMRFYGQPDPITGEGMTAFAQKDDVFNRQIALDASVSGPVQAFGREHALNFGVHAGREWSRSDLYVPRGGQPAAGSVFDWRGDMARPDWVLENHTDWERGATQYAAYGSARVSLAEPLTAVLGLRYTDWKSDDRHFQEPTPYVGLVYDLSKDISVYASYTSIFNPQDVKDRNGDYLDPVQGKSKELGIKGAWMDDRLNASLSWFDTSQDNVANYLEGVLTPDGEQAYEGLKGVSAKGFELEISGEIARGLNLFLGASTQKITDADGQDTLTFLPTRTAKLFATWNLPGQYEKWTIGGGARWQNDTWNYVYPASGQMKLHRGGNTVVDAMVRYDISDTWSAQLNVNNLFDKTYVPNASATVAYGEPRNAMLTLVSRF</sequence>
<name>A0A6L6J0S0_9RHOB</name>
<dbReference type="Gene3D" id="2.40.170.20">
    <property type="entry name" value="TonB-dependent receptor, beta-barrel domain"/>
    <property type="match status" value="1"/>
</dbReference>
<dbReference type="SMART" id="SM00965">
    <property type="entry name" value="STN"/>
    <property type="match status" value="1"/>
</dbReference>
<feature type="domain" description="Secretin/TonB short N-terminal" evidence="14">
    <location>
        <begin position="71"/>
        <end position="122"/>
    </location>
</feature>
<keyword evidence="16" id="KW-1185">Reference proteome</keyword>
<reference evidence="15 16" key="1">
    <citation type="submission" date="2019-11" db="EMBL/GenBank/DDBJ databases">
        <authorList>
            <person name="Dong K."/>
        </authorList>
    </citation>
    <scope>NUCLEOTIDE SEQUENCE [LARGE SCALE GENOMIC DNA]</scope>
    <source>
        <strain evidence="15 16">DK608</strain>
    </source>
</reference>
<proteinExistence type="inferred from homology"/>
<keyword evidence="7" id="KW-0408">Iron</keyword>
<dbReference type="CDD" id="cd01347">
    <property type="entry name" value="ligand_gated_channel"/>
    <property type="match status" value="1"/>
</dbReference>
<dbReference type="Proteomes" id="UP000478740">
    <property type="component" value="Unassembled WGS sequence"/>
</dbReference>
<dbReference type="GO" id="GO:0009279">
    <property type="term" value="C:cell outer membrane"/>
    <property type="evidence" value="ECO:0007669"/>
    <property type="project" value="UniProtKB-SubCell"/>
</dbReference>
<dbReference type="GO" id="GO:0038023">
    <property type="term" value="F:signaling receptor activity"/>
    <property type="evidence" value="ECO:0007669"/>
    <property type="project" value="InterPro"/>
</dbReference>
<evidence type="ECO:0000256" key="3">
    <source>
        <dbReference type="ARBA" id="ARBA00022448"/>
    </source>
</evidence>
<evidence type="ECO:0000256" key="10">
    <source>
        <dbReference type="ARBA" id="ARBA00023170"/>
    </source>
</evidence>
<comment type="caution">
    <text evidence="15">The sequence shown here is derived from an EMBL/GenBank/DDBJ whole genome shotgun (WGS) entry which is preliminary data.</text>
</comment>
<dbReference type="InterPro" id="IPR011662">
    <property type="entry name" value="Secretin/TonB_short_N"/>
</dbReference>
<keyword evidence="5" id="KW-0406">Ion transport</keyword>
<dbReference type="EMBL" id="WMII01000013">
    <property type="protein sequence ID" value="MTH65428.1"/>
    <property type="molecule type" value="Genomic_DNA"/>
</dbReference>
<evidence type="ECO:0000256" key="13">
    <source>
        <dbReference type="RuleBase" id="RU003357"/>
    </source>
</evidence>
<dbReference type="InterPro" id="IPR039426">
    <property type="entry name" value="TonB-dep_rcpt-like"/>
</dbReference>
<evidence type="ECO:0000256" key="7">
    <source>
        <dbReference type="ARBA" id="ARBA00023004"/>
    </source>
</evidence>
<evidence type="ECO:0000256" key="11">
    <source>
        <dbReference type="ARBA" id="ARBA00023237"/>
    </source>
</evidence>
<keyword evidence="5" id="KW-0410">Iron transport</keyword>
<comment type="similarity">
    <text evidence="2 12 13">Belongs to the TonB-dependent receptor family.</text>
</comment>
<dbReference type="SUPFAM" id="SSF56935">
    <property type="entry name" value="Porins"/>
    <property type="match status" value="1"/>
</dbReference>
<dbReference type="PANTHER" id="PTHR32552">
    <property type="entry name" value="FERRICHROME IRON RECEPTOR-RELATED"/>
    <property type="match status" value="1"/>
</dbReference>
<keyword evidence="8 13" id="KW-0798">TonB box</keyword>
<evidence type="ECO:0000256" key="8">
    <source>
        <dbReference type="ARBA" id="ARBA00023077"/>
    </source>
</evidence>